<evidence type="ECO:0000256" key="5">
    <source>
        <dbReference type="PIRSR" id="PIRSR600821-52"/>
    </source>
</evidence>
<evidence type="ECO:0000313" key="7">
    <source>
        <dbReference type="EMBL" id="KAB8031826.1"/>
    </source>
</evidence>
<dbReference type="SUPFAM" id="SSF51419">
    <property type="entry name" value="PLP-binding barrel"/>
    <property type="match status" value="1"/>
</dbReference>
<accession>A0A833JFW2</accession>
<dbReference type="Pfam" id="PF01168">
    <property type="entry name" value="Ala_racemase_N"/>
    <property type="match status" value="1"/>
</dbReference>
<dbReference type="PROSITE" id="PS00395">
    <property type="entry name" value="ALANINE_RACEMASE"/>
    <property type="match status" value="1"/>
</dbReference>
<feature type="domain" description="Alanine racemase C-terminal" evidence="6">
    <location>
        <begin position="274"/>
        <end position="402"/>
    </location>
</feature>
<dbReference type="EMBL" id="WFLN01000005">
    <property type="protein sequence ID" value="KAB8031826.1"/>
    <property type="molecule type" value="Genomic_DNA"/>
</dbReference>
<dbReference type="Pfam" id="PF00842">
    <property type="entry name" value="Ala_racemase_C"/>
    <property type="match status" value="1"/>
</dbReference>
<name>A0A833JFW2_9BACT</name>
<dbReference type="InterPro" id="IPR029066">
    <property type="entry name" value="PLP-binding_barrel"/>
</dbReference>
<proteinExistence type="predicted"/>
<feature type="binding site" evidence="5">
    <location>
        <position position="154"/>
    </location>
    <ligand>
        <name>substrate</name>
    </ligand>
</feature>
<dbReference type="SMART" id="SM01005">
    <property type="entry name" value="Ala_racemase_C"/>
    <property type="match status" value="1"/>
</dbReference>
<dbReference type="InterPro" id="IPR009006">
    <property type="entry name" value="Ala_racemase/Decarboxylase_C"/>
</dbReference>
<dbReference type="NCBIfam" id="TIGR00492">
    <property type="entry name" value="alr"/>
    <property type="match status" value="1"/>
</dbReference>
<evidence type="ECO:0000256" key="3">
    <source>
        <dbReference type="ARBA" id="ARBA00023235"/>
    </source>
</evidence>
<keyword evidence="3 7" id="KW-0413">Isomerase</keyword>
<sequence length="403" mass="45166">MGDLAFISEFPEQASWLEISQAAFVHNVSVFRNAVESQILLGCVLKGNAYGHGFMPCLEILHGYVDLIFVISPVDAFKIRKYEKENDLTQKRVIVLGVITAEEAVRCARKVIEVVVGDEEWKQYIPILKQSEKGTGNSYRPLKAHIHIDTGLGREGFTLDNLTKKIDFLTKCTELIHIQGVMSHFSNTEDVTEQEYAFEQMAKLNEAFDIIEKKFSLNYSLEKHFAQSAASLVIPRSRYDLVRVGISMYGLWPSIETKLSAKVVLNVLPKLMPVLSWKCKSQSIKTVISGSYIGYGCTFRADRDLRTALLPVGYYDGYPRLISNKGYVLVNGLRCKILGRVMMNHIIVDVTEATGDETSVVATLIGSDGKESVSAENLAEWAQTINYEIVTRIGSHLKRLVID</sequence>
<dbReference type="PANTHER" id="PTHR30511:SF0">
    <property type="entry name" value="ALANINE RACEMASE, CATABOLIC-RELATED"/>
    <property type="match status" value="1"/>
</dbReference>
<evidence type="ECO:0000256" key="2">
    <source>
        <dbReference type="ARBA" id="ARBA00022898"/>
    </source>
</evidence>
<feature type="modified residue" description="N6-(pyridoxal phosphate)lysine" evidence="4">
    <location>
        <position position="46"/>
    </location>
</feature>
<dbReference type="PANTHER" id="PTHR30511">
    <property type="entry name" value="ALANINE RACEMASE"/>
    <property type="match status" value="1"/>
</dbReference>
<dbReference type="InterPro" id="IPR000821">
    <property type="entry name" value="Ala_racemase"/>
</dbReference>
<dbReference type="CDD" id="cd00430">
    <property type="entry name" value="PLPDE_III_AR"/>
    <property type="match status" value="1"/>
</dbReference>
<dbReference type="PRINTS" id="PR00992">
    <property type="entry name" value="ALARACEMASE"/>
</dbReference>
<dbReference type="GO" id="GO:0030170">
    <property type="term" value="F:pyridoxal phosphate binding"/>
    <property type="evidence" value="ECO:0007669"/>
    <property type="project" value="TreeGrafter"/>
</dbReference>
<dbReference type="Gene3D" id="3.20.20.10">
    <property type="entry name" value="Alanine racemase"/>
    <property type="match status" value="1"/>
</dbReference>
<keyword evidence="8" id="KW-1185">Reference proteome</keyword>
<dbReference type="RefSeq" id="WP_152212001.1">
    <property type="nucleotide sequence ID" value="NZ_WFLN01000005.1"/>
</dbReference>
<dbReference type="Gene3D" id="2.40.37.10">
    <property type="entry name" value="Lyase, Ornithine Decarboxylase, Chain A, domain 1"/>
    <property type="match status" value="1"/>
</dbReference>
<dbReference type="InterPro" id="IPR011079">
    <property type="entry name" value="Ala_racemase_C"/>
</dbReference>
<evidence type="ECO:0000313" key="8">
    <source>
        <dbReference type="Proteomes" id="UP000442694"/>
    </source>
</evidence>
<dbReference type="GO" id="GO:0005829">
    <property type="term" value="C:cytosol"/>
    <property type="evidence" value="ECO:0007669"/>
    <property type="project" value="TreeGrafter"/>
</dbReference>
<organism evidence="7 8">
    <name type="scientific">Fluviispira multicolorata</name>
    <dbReference type="NCBI Taxonomy" id="2654512"/>
    <lineage>
        <taxon>Bacteria</taxon>
        <taxon>Pseudomonadati</taxon>
        <taxon>Bdellovibrionota</taxon>
        <taxon>Oligoflexia</taxon>
        <taxon>Silvanigrellales</taxon>
        <taxon>Silvanigrellaceae</taxon>
        <taxon>Fluviispira</taxon>
    </lineage>
</organism>
<gene>
    <name evidence="7" type="primary">alr</name>
    <name evidence="7" type="ORF">GCL57_04065</name>
</gene>
<evidence type="ECO:0000259" key="6">
    <source>
        <dbReference type="SMART" id="SM01005"/>
    </source>
</evidence>
<dbReference type="InterPro" id="IPR020622">
    <property type="entry name" value="Ala_racemase_pyridoxalP-BS"/>
</dbReference>
<dbReference type="SUPFAM" id="SSF50621">
    <property type="entry name" value="Alanine racemase C-terminal domain-like"/>
    <property type="match status" value="1"/>
</dbReference>
<feature type="binding site" evidence="5">
    <location>
        <position position="343"/>
    </location>
    <ligand>
        <name>substrate</name>
    </ligand>
</feature>
<reference evidence="7 8" key="1">
    <citation type="submission" date="2019-10" db="EMBL/GenBank/DDBJ databases">
        <title>New genus of Silvanigrellaceae.</title>
        <authorList>
            <person name="Pitt A."/>
            <person name="Hahn M.W."/>
        </authorList>
    </citation>
    <scope>NUCLEOTIDE SEQUENCE [LARGE SCALE GENOMIC DNA]</scope>
    <source>
        <strain evidence="7 8">33A1-SZDP</strain>
    </source>
</reference>
<evidence type="ECO:0000256" key="4">
    <source>
        <dbReference type="PIRSR" id="PIRSR600821-50"/>
    </source>
</evidence>
<dbReference type="AlphaFoldDB" id="A0A833JFW2"/>
<dbReference type="GO" id="GO:0030632">
    <property type="term" value="P:D-alanine biosynthetic process"/>
    <property type="evidence" value="ECO:0007669"/>
    <property type="project" value="TreeGrafter"/>
</dbReference>
<evidence type="ECO:0000256" key="1">
    <source>
        <dbReference type="ARBA" id="ARBA00001933"/>
    </source>
</evidence>
<dbReference type="Proteomes" id="UP000442694">
    <property type="component" value="Unassembled WGS sequence"/>
</dbReference>
<dbReference type="InterPro" id="IPR001608">
    <property type="entry name" value="Ala_racemase_N"/>
</dbReference>
<keyword evidence="2 4" id="KW-0663">Pyridoxal phosphate</keyword>
<dbReference type="EC" id="5.1.1.1" evidence="7"/>
<comment type="caution">
    <text evidence="7">The sequence shown here is derived from an EMBL/GenBank/DDBJ whole genome shotgun (WGS) entry which is preliminary data.</text>
</comment>
<comment type="cofactor">
    <cofactor evidence="1 4">
        <name>pyridoxal 5'-phosphate</name>
        <dbReference type="ChEBI" id="CHEBI:597326"/>
    </cofactor>
</comment>
<dbReference type="GO" id="GO:0008784">
    <property type="term" value="F:alanine racemase activity"/>
    <property type="evidence" value="ECO:0007669"/>
    <property type="project" value="UniProtKB-EC"/>
</dbReference>
<protein>
    <submittedName>
        <fullName evidence="7">Alanine racemase</fullName>
        <ecNumber evidence="7">5.1.1.1</ecNumber>
    </submittedName>
</protein>